<dbReference type="EC" id="5.1.1.7" evidence="3"/>
<dbReference type="InterPro" id="IPR001653">
    <property type="entry name" value="DAP_epimerase_DapF"/>
</dbReference>
<evidence type="ECO:0000256" key="2">
    <source>
        <dbReference type="ARBA" id="ARBA00023235"/>
    </source>
</evidence>
<evidence type="ECO:0000256" key="1">
    <source>
        <dbReference type="ARBA" id="ARBA00010219"/>
    </source>
</evidence>
<organism evidence="3 4">
    <name type="scientific">Actinomyces bovis</name>
    <dbReference type="NCBI Taxonomy" id="1658"/>
    <lineage>
        <taxon>Bacteria</taxon>
        <taxon>Bacillati</taxon>
        <taxon>Actinomycetota</taxon>
        <taxon>Actinomycetes</taxon>
        <taxon>Actinomycetales</taxon>
        <taxon>Actinomycetaceae</taxon>
        <taxon>Actinomyces</taxon>
    </lineage>
</organism>
<protein>
    <submittedName>
        <fullName evidence="3">Diaminopimelate epimerase</fullName>
        <ecNumber evidence="3">5.1.1.7</ecNumber>
    </submittedName>
</protein>
<dbReference type="RefSeq" id="WP_111836825.1">
    <property type="nucleotide sequence ID" value="NZ_UAPQ01000008.1"/>
</dbReference>
<dbReference type="GO" id="GO:0008837">
    <property type="term" value="F:diaminopimelate epimerase activity"/>
    <property type="evidence" value="ECO:0007669"/>
    <property type="project" value="UniProtKB-EC"/>
</dbReference>
<proteinExistence type="inferred from homology"/>
<comment type="similarity">
    <text evidence="1">Belongs to the diaminopimelate epimerase family.</text>
</comment>
<dbReference type="PANTHER" id="PTHR31689:SF0">
    <property type="entry name" value="DIAMINOPIMELATE EPIMERASE"/>
    <property type="match status" value="1"/>
</dbReference>
<keyword evidence="2 3" id="KW-0413">Isomerase</keyword>
<dbReference type="PANTHER" id="PTHR31689">
    <property type="entry name" value="DIAMINOPIMELATE EPIMERASE, CHLOROPLASTIC"/>
    <property type="match status" value="1"/>
</dbReference>
<comment type="caution">
    <text evidence="3">The sequence shown here is derived from an EMBL/GenBank/DDBJ whole genome shotgun (WGS) entry which is preliminary data.</text>
</comment>
<evidence type="ECO:0000313" key="3">
    <source>
        <dbReference type="EMBL" id="SPT53906.1"/>
    </source>
</evidence>
<gene>
    <name evidence="3" type="primary">dapF</name>
    <name evidence="3" type="ORF">NCTC11535_01598</name>
</gene>
<reference evidence="3 4" key="1">
    <citation type="submission" date="2018-06" db="EMBL/GenBank/DDBJ databases">
        <authorList>
            <consortium name="Pathogen Informatics"/>
            <person name="Doyle S."/>
        </authorList>
    </citation>
    <scope>NUCLEOTIDE SEQUENCE [LARGE SCALE GENOMIC DNA]</scope>
    <source>
        <strain evidence="3 4">NCTC11535</strain>
    </source>
</reference>
<keyword evidence="4" id="KW-1185">Reference proteome</keyword>
<sequence>MTKQQPGEASTAALRGLELLKGHSTGKDFLLLIDPDCQVSLTSGQVASICNRRTGIGADGFVRVARTSALPGAEAFAKAVPEAQWFMDCYQADGSVAEICGNDSELFAHVLDAEGLCPIPDGGSLIIATRSGARAITRAGELWTVDMGSATLRRPEGAVADASLEGWDTLVELPGLDGHRAALSLSLPTAHVVVALADEAELDSVDFAGLTGSETLDLLPVPPDGSNLDVVVPLGADEEDGALVGRARVRSLEHGVGEAQSSGTGCCAVAVALHEWEGEGAPQDYLLEVPGGSLGVHVGTDPWAPGATVLLTGPAQITGRITLA</sequence>
<dbReference type="EMBL" id="UAPQ01000008">
    <property type="protein sequence ID" value="SPT53906.1"/>
    <property type="molecule type" value="Genomic_DNA"/>
</dbReference>
<accession>A0ABY1VP65</accession>
<dbReference type="Gene3D" id="3.10.310.10">
    <property type="entry name" value="Diaminopimelate Epimerase, Chain A, domain 1"/>
    <property type="match status" value="2"/>
</dbReference>
<dbReference type="Proteomes" id="UP000250006">
    <property type="component" value="Unassembled WGS sequence"/>
</dbReference>
<dbReference type="SUPFAM" id="SSF54506">
    <property type="entry name" value="Diaminopimelate epimerase-like"/>
    <property type="match status" value="2"/>
</dbReference>
<dbReference type="Pfam" id="PF01678">
    <property type="entry name" value="DAP_epimerase"/>
    <property type="match status" value="1"/>
</dbReference>
<evidence type="ECO:0000313" key="4">
    <source>
        <dbReference type="Proteomes" id="UP000250006"/>
    </source>
</evidence>
<name>A0ABY1VP65_9ACTO</name>